<dbReference type="SUPFAM" id="SSF161098">
    <property type="entry name" value="MetI-like"/>
    <property type="match status" value="1"/>
</dbReference>
<dbReference type="InterPro" id="IPR050366">
    <property type="entry name" value="BP-dependent_transpt_permease"/>
</dbReference>
<evidence type="ECO:0000313" key="10">
    <source>
        <dbReference type="EMBL" id="TMJ10742.1"/>
    </source>
</evidence>
<sequence>MRRYGFGYLLHRYARNRLALVGLWVVLGIVAVALFASWVAPASPIKPDFGNLLRSPSAAHPMGTDDLGRDVLSRVIFGARTALLAGVLSVGIAVLAGLPLGLLSGYYGGRLDDLLMRLTDAMLSFPFLVLALALAAVLGAGLDKALLAIGIVFTPRFIRLARAQVLGEREQNYVEAARAMGVGDGRIIWRHILPNSVSPIVVQASLDMAGAITAEATLSFLGLGTQPPTPSWGSMLNIAQAYLGTAPWMAVWPGLAIFITVLALNLLGDGLREALDPRLR</sequence>
<dbReference type="Pfam" id="PF00528">
    <property type="entry name" value="BPD_transp_1"/>
    <property type="match status" value="1"/>
</dbReference>
<keyword evidence="2 7" id="KW-0813">Transport</keyword>
<dbReference type="AlphaFoldDB" id="A0A537L6J2"/>
<evidence type="ECO:0000313" key="9">
    <source>
        <dbReference type="EMBL" id="TMJ03639.1"/>
    </source>
</evidence>
<evidence type="ECO:0000256" key="6">
    <source>
        <dbReference type="ARBA" id="ARBA00023136"/>
    </source>
</evidence>
<keyword evidence="4 7" id="KW-0812">Transmembrane</keyword>
<feature type="domain" description="ABC transmembrane type-1" evidence="8">
    <location>
        <begin position="79"/>
        <end position="268"/>
    </location>
</feature>
<dbReference type="InterPro" id="IPR000515">
    <property type="entry name" value="MetI-like"/>
</dbReference>
<dbReference type="EMBL" id="VBAJ01000280">
    <property type="protein sequence ID" value="TMJ03639.1"/>
    <property type="molecule type" value="Genomic_DNA"/>
</dbReference>
<accession>A0A537L6J2</accession>
<evidence type="ECO:0000313" key="11">
    <source>
        <dbReference type="Proteomes" id="UP000315217"/>
    </source>
</evidence>
<keyword evidence="5 7" id="KW-1133">Transmembrane helix</keyword>
<dbReference type="Pfam" id="PF12911">
    <property type="entry name" value="OppC_N"/>
    <property type="match status" value="1"/>
</dbReference>
<feature type="transmembrane region" description="Helical" evidence="7">
    <location>
        <begin position="21"/>
        <end position="40"/>
    </location>
</feature>
<evidence type="ECO:0000256" key="2">
    <source>
        <dbReference type="ARBA" id="ARBA00022448"/>
    </source>
</evidence>
<protein>
    <submittedName>
        <fullName evidence="9">ABC transporter permease</fullName>
    </submittedName>
</protein>
<comment type="caution">
    <text evidence="9">The sequence shown here is derived from an EMBL/GenBank/DDBJ whole genome shotgun (WGS) entry which is preliminary data.</text>
</comment>
<feature type="transmembrane region" description="Helical" evidence="7">
    <location>
        <begin position="250"/>
        <end position="268"/>
    </location>
</feature>
<dbReference type="InterPro" id="IPR035906">
    <property type="entry name" value="MetI-like_sf"/>
</dbReference>
<dbReference type="PROSITE" id="PS50928">
    <property type="entry name" value="ABC_TM1"/>
    <property type="match status" value="1"/>
</dbReference>
<evidence type="ECO:0000259" key="8">
    <source>
        <dbReference type="PROSITE" id="PS50928"/>
    </source>
</evidence>
<feature type="transmembrane region" description="Helical" evidence="7">
    <location>
        <begin position="82"/>
        <end position="109"/>
    </location>
</feature>
<evidence type="ECO:0000256" key="1">
    <source>
        <dbReference type="ARBA" id="ARBA00004651"/>
    </source>
</evidence>
<dbReference type="EMBL" id="VBAI01000102">
    <property type="protein sequence ID" value="TMJ10742.1"/>
    <property type="molecule type" value="Genomic_DNA"/>
</dbReference>
<comment type="subcellular location">
    <subcellularLocation>
        <location evidence="1 7">Cell membrane</location>
        <topology evidence="1 7">Multi-pass membrane protein</topology>
    </subcellularLocation>
</comment>
<evidence type="ECO:0000256" key="4">
    <source>
        <dbReference type="ARBA" id="ARBA00022692"/>
    </source>
</evidence>
<dbReference type="Gene3D" id="1.10.3720.10">
    <property type="entry name" value="MetI-like"/>
    <property type="match status" value="1"/>
</dbReference>
<evidence type="ECO:0000256" key="5">
    <source>
        <dbReference type="ARBA" id="ARBA00022989"/>
    </source>
</evidence>
<evidence type="ECO:0000256" key="7">
    <source>
        <dbReference type="RuleBase" id="RU363032"/>
    </source>
</evidence>
<dbReference type="Proteomes" id="UP000318661">
    <property type="component" value="Unassembled WGS sequence"/>
</dbReference>
<comment type="similarity">
    <text evidence="7">Belongs to the binding-protein-dependent transport system permease family.</text>
</comment>
<dbReference type="PANTHER" id="PTHR43386:SF25">
    <property type="entry name" value="PEPTIDE ABC TRANSPORTER PERMEASE PROTEIN"/>
    <property type="match status" value="1"/>
</dbReference>
<keyword evidence="6 7" id="KW-0472">Membrane</keyword>
<gene>
    <name evidence="10" type="ORF">E6G98_06910</name>
    <name evidence="9" type="ORF">E6G99_11330</name>
</gene>
<organism evidence="9 12">
    <name type="scientific">Candidatus Segetimicrobium genomatis</name>
    <dbReference type="NCBI Taxonomy" id="2569760"/>
    <lineage>
        <taxon>Bacteria</taxon>
        <taxon>Bacillati</taxon>
        <taxon>Candidatus Sysuimicrobiota</taxon>
        <taxon>Candidatus Sysuimicrobiia</taxon>
        <taxon>Candidatus Sysuimicrobiales</taxon>
        <taxon>Candidatus Segetimicrobiaceae</taxon>
        <taxon>Candidatus Segetimicrobium</taxon>
    </lineage>
</organism>
<proteinExistence type="inferred from homology"/>
<feature type="transmembrane region" description="Helical" evidence="7">
    <location>
        <begin position="121"/>
        <end position="142"/>
    </location>
</feature>
<name>A0A537L6J2_9BACT</name>
<keyword evidence="3" id="KW-1003">Cell membrane</keyword>
<dbReference type="CDD" id="cd06261">
    <property type="entry name" value="TM_PBP2"/>
    <property type="match status" value="1"/>
</dbReference>
<dbReference type="PANTHER" id="PTHR43386">
    <property type="entry name" value="OLIGOPEPTIDE TRANSPORT SYSTEM PERMEASE PROTEIN APPC"/>
    <property type="match status" value="1"/>
</dbReference>
<dbReference type="InterPro" id="IPR025966">
    <property type="entry name" value="OppC_N"/>
</dbReference>
<reference evidence="11 12" key="1">
    <citation type="journal article" date="2019" name="Nat. Microbiol.">
        <title>Mediterranean grassland soil C-N compound turnover is dependent on rainfall and depth, and is mediated by genomically divergent microorganisms.</title>
        <authorList>
            <person name="Diamond S."/>
            <person name="Andeer P.F."/>
            <person name="Li Z."/>
            <person name="Crits-Christoph A."/>
            <person name="Burstein D."/>
            <person name="Anantharaman K."/>
            <person name="Lane K.R."/>
            <person name="Thomas B.C."/>
            <person name="Pan C."/>
            <person name="Northen T.R."/>
            <person name="Banfield J.F."/>
        </authorList>
    </citation>
    <scope>NUCLEOTIDE SEQUENCE [LARGE SCALE GENOMIC DNA]</scope>
    <source>
        <strain evidence="10">NP_1</strain>
        <strain evidence="9">NP_2</strain>
    </source>
</reference>
<dbReference type="GO" id="GO:0055085">
    <property type="term" value="P:transmembrane transport"/>
    <property type="evidence" value="ECO:0007669"/>
    <property type="project" value="InterPro"/>
</dbReference>
<evidence type="ECO:0000256" key="3">
    <source>
        <dbReference type="ARBA" id="ARBA00022475"/>
    </source>
</evidence>
<dbReference type="GO" id="GO:0005886">
    <property type="term" value="C:plasma membrane"/>
    <property type="evidence" value="ECO:0007669"/>
    <property type="project" value="UniProtKB-SubCell"/>
</dbReference>
<dbReference type="Proteomes" id="UP000315217">
    <property type="component" value="Unassembled WGS sequence"/>
</dbReference>
<evidence type="ECO:0000313" key="12">
    <source>
        <dbReference type="Proteomes" id="UP000318661"/>
    </source>
</evidence>